<evidence type="ECO:0000256" key="1">
    <source>
        <dbReference type="SAM" id="Phobius"/>
    </source>
</evidence>
<protein>
    <submittedName>
        <fullName evidence="2">Uncharacterized protein</fullName>
    </submittedName>
</protein>
<reference evidence="2 3" key="1">
    <citation type="submission" date="2017-03" db="EMBL/GenBank/DDBJ databases">
        <title>Genome sequence of Lactobacillus kimchii KACC 12383.</title>
        <authorList>
            <person name="Chun J."/>
        </authorList>
    </citation>
    <scope>NUCLEOTIDE SEQUENCE [LARGE SCALE GENOMIC DNA]</scope>
    <source>
        <strain evidence="2 3">KACC 12383</strain>
    </source>
</reference>
<proteinExistence type="predicted"/>
<organism evidence="2 3">
    <name type="scientific">Companilactobacillus kimchii</name>
    <dbReference type="NCBI Taxonomy" id="2801452"/>
    <lineage>
        <taxon>Bacteria</taxon>
        <taxon>Bacillati</taxon>
        <taxon>Bacillota</taxon>
        <taxon>Bacilli</taxon>
        <taxon>Lactobacillales</taxon>
        <taxon>Lactobacillaceae</taxon>
        <taxon>Companilactobacillus</taxon>
    </lineage>
</organism>
<gene>
    <name evidence="2" type="ORF">LKACC12383_01409</name>
</gene>
<dbReference type="AlphaFoldDB" id="A0A210P8W4"/>
<dbReference type="EMBL" id="MXAL01000006">
    <property type="protein sequence ID" value="OWF32919.1"/>
    <property type="molecule type" value="Genomic_DNA"/>
</dbReference>
<keyword evidence="1" id="KW-0812">Transmembrane</keyword>
<keyword evidence="1" id="KW-0472">Membrane</keyword>
<dbReference type="Proteomes" id="UP000196649">
    <property type="component" value="Unassembled WGS sequence"/>
</dbReference>
<feature type="transmembrane region" description="Helical" evidence="1">
    <location>
        <begin position="36"/>
        <end position="54"/>
    </location>
</feature>
<accession>A0A210P8W4</accession>
<evidence type="ECO:0000313" key="2">
    <source>
        <dbReference type="EMBL" id="OWF32919.1"/>
    </source>
</evidence>
<keyword evidence="1" id="KW-1133">Transmembrane helix</keyword>
<name>A0A210P8W4_9LACO</name>
<sequence length="195" mass="21792">MLKFGKKVSFRPLIVSLTIGLLIGFMFSDIFSSGSIGFIFGTSFFLLIFLGHYWRASSVLFNYWKFNNGIIKYNDVNNPTNVLLMMLLPLSSPLKSFSVNDIQSIIVNGDLKATTTPMAVPFSGYLGLFSGSIAIAKSQNNLDVTLKNGQQITLDYSRDFSYNQKKTIEKLDKFLDSLDSVKVINKANHNVNLGY</sequence>
<feature type="transmembrane region" description="Helical" evidence="1">
    <location>
        <begin position="12"/>
        <end position="30"/>
    </location>
</feature>
<evidence type="ECO:0000313" key="3">
    <source>
        <dbReference type="Proteomes" id="UP000196649"/>
    </source>
</evidence>
<comment type="caution">
    <text evidence="2">The sequence shown here is derived from an EMBL/GenBank/DDBJ whole genome shotgun (WGS) entry which is preliminary data.</text>
</comment>